<protein>
    <submittedName>
        <fullName evidence="8">Integrase</fullName>
    </submittedName>
</protein>
<sequence>MPQSRGRRARWGSIKKLPSGRWQASYPDPSAEGTRKRITGPTTYDRRADAEVWLASEHALIAQHAWTHPREREETQAREAAERQRGAVTFKQYATQWVDTRTNSQGDRLASRTREEYRRYLTDRLSVWADMPINAITPDQVRTWHAEQLKSGKKTSVGRQYDLMKSVLKTAEEDGLIAKNPCRVRGGSKTSTELTVTAPTDSELDIIIEAMPEHLRYPVITAAAAGLRWGEIQALTRDDFTVTRDERGEIDAVHINVDKAEVRLAGGTREVKRPKSRAGVRSVTVFGNDARSIADHVNTHGDQLLNVTYSGFQYHWRKARTQAGRPDLHFHALRHYSGTRFAQAGATLAEIMAWLGHSDVASAMHYQEAAEERMNELARRAARN</sequence>
<dbReference type="InterPro" id="IPR013762">
    <property type="entry name" value="Integrase-like_cat_sf"/>
</dbReference>
<evidence type="ECO:0000256" key="5">
    <source>
        <dbReference type="SAM" id="MobiDB-lite"/>
    </source>
</evidence>
<name>A0A2X4RAC1_9CORY</name>
<evidence type="ECO:0000256" key="2">
    <source>
        <dbReference type="ARBA" id="ARBA00023125"/>
    </source>
</evidence>
<dbReference type="AlphaFoldDB" id="A0A2X4RAC1"/>
<feature type="compositionally biased region" description="Basic residues" evidence="5">
    <location>
        <begin position="1"/>
        <end position="10"/>
    </location>
</feature>
<evidence type="ECO:0000256" key="1">
    <source>
        <dbReference type="ARBA" id="ARBA00008857"/>
    </source>
</evidence>
<dbReference type="InterPro" id="IPR010998">
    <property type="entry name" value="Integrase_recombinase_N"/>
</dbReference>
<dbReference type="GO" id="GO:0003677">
    <property type="term" value="F:DNA binding"/>
    <property type="evidence" value="ECO:0007669"/>
    <property type="project" value="UniProtKB-UniRule"/>
</dbReference>
<dbReference type="GO" id="GO:0015074">
    <property type="term" value="P:DNA integration"/>
    <property type="evidence" value="ECO:0007669"/>
    <property type="project" value="InterPro"/>
</dbReference>
<dbReference type="GO" id="GO:0006310">
    <property type="term" value="P:DNA recombination"/>
    <property type="evidence" value="ECO:0007669"/>
    <property type="project" value="UniProtKB-KW"/>
</dbReference>
<organism evidence="8 9">
    <name type="scientific">Corynebacterium minutissimum</name>
    <dbReference type="NCBI Taxonomy" id="38301"/>
    <lineage>
        <taxon>Bacteria</taxon>
        <taxon>Bacillati</taxon>
        <taxon>Actinomycetota</taxon>
        <taxon>Actinomycetes</taxon>
        <taxon>Mycobacteriales</taxon>
        <taxon>Corynebacteriaceae</taxon>
        <taxon>Corynebacterium</taxon>
    </lineage>
</organism>
<feature type="region of interest" description="Disordered" evidence="5">
    <location>
        <begin position="1"/>
        <end position="40"/>
    </location>
</feature>
<dbReference type="PROSITE" id="PS51898">
    <property type="entry name" value="TYR_RECOMBINASE"/>
    <property type="match status" value="1"/>
</dbReference>
<dbReference type="InterPro" id="IPR002104">
    <property type="entry name" value="Integrase_catalytic"/>
</dbReference>
<dbReference type="Gene3D" id="1.10.150.130">
    <property type="match status" value="1"/>
</dbReference>
<dbReference type="KEGG" id="cmin:NCTC10288_00661"/>
<keyword evidence="3" id="KW-0233">DNA recombination</keyword>
<dbReference type="PROSITE" id="PS51900">
    <property type="entry name" value="CB"/>
    <property type="match status" value="1"/>
</dbReference>
<evidence type="ECO:0000313" key="9">
    <source>
        <dbReference type="Proteomes" id="UP000249264"/>
    </source>
</evidence>
<dbReference type="Proteomes" id="UP000249264">
    <property type="component" value="Chromosome 1"/>
</dbReference>
<reference evidence="8 9" key="1">
    <citation type="submission" date="2018-06" db="EMBL/GenBank/DDBJ databases">
        <authorList>
            <consortium name="Pathogen Informatics"/>
            <person name="Doyle S."/>
        </authorList>
    </citation>
    <scope>NUCLEOTIDE SEQUENCE [LARGE SCALE GENOMIC DNA]</scope>
    <source>
        <strain evidence="8 9">NCTC10288</strain>
    </source>
</reference>
<gene>
    <name evidence="8" type="ORF">NCTC10288_00661</name>
</gene>
<dbReference type="InterPro" id="IPR044068">
    <property type="entry name" value="CB"/>
</dbReference>
<keyword evidence="2 4" id="KW-0238">DNA-binding</keyword>
<evidence type="ECO:0000256" key="4">
    <source>
        <dbReference type="PROSITE-ProRule" id="PRU01248"/>
    </source>
</evidence>
<comment type="similarity">
    <text evidence="1">Belongs to the 'phage' integrase family.</text>
</comment>
<dbReference type="Pfam" id="PF00589">
    <property type="entry name" value="Phage_integrase"/>
    <property type="match status" value="1"/>
</dbReference>
<dbReference type="PANTHER" id="PTHR30349">
    <property type="entry name" value="PHAGE INTEGRASE-RELATED"/>
    <property type="match status" value="1"/>
</dbReference>
<evidence type="ECO:0000259" key="7">
    <source>
        <dbReference type="PROSITE" id="PS51900"/>
    </source>
</evidence>
<accession>A0A2X4RAC1</accession>
<dbReference type="PANTHER" id="PTHR30349:SF64">
    <property type="entry name" value="PROPHAGE INTEGRASE INTD-RELATED"/>
    <property type="match status" value="1"/>
</dbReference>
<dbReference type="Gene3D" id="1.10.443.10">
    <property type="entry name" value="Intergrase catalytic core"/>
    <property type="match status" value="1"/>
</dbReference>
<feature type="domain" description="Tyr recombinase" evidence="6">
    <location>
        <begin position="193"/>
        <end position="379"/>
    </location>
</feature>
<evidence type="ECO:0000259" key="6">
    <source>
        <dbReference type="PROSITE" id="PS51898"/>
    </source>
</evidence>
<proteinExistence type="inferred from homology"/>
<evidence type="ECO:0000256" key="3">
    <source>
        <dbReference type="ARBA" id="ARBA00023172"/>
    </source>
</evidence>
<feature type="domain" description="Core-binding (CB)" evidence="7">
    <location>
        <begin position="88"/>
        <end position="172"/>
    </location>
</feature>
<dbReference type="SUPFAM" id="SSF56349">
    <property type="entry name" value="DNA breaking-rejoining enzymes"/>
    <property type="match status" value="1"/>
</dbReference>
<evidence type="ECO:0000313" key="8">
    <source>
        <dbReference type="EMBL" id="SQH99136.1"/>
    </source>
</evidence>
<dbReference type="InterPro" id="IPR058717">
    <property type="entry name" value="Phage_L5_Integrase_N"/>
</dbReference>
<dbReference type="EMBL" id="LS483460">
    <property type="protein sequence ID" value="SQH99136.1"/>
    <property type="molecule type" value="Genomic_DNA"/>
</dbReference>
<dbReference type="Pfam" id="PF26003">
    <property type="entry name" value="Integrase_N_phage"/>
    <property type="match status" value="1"/>
</dbReference>
<dbReference type="InterPro" id="IPR011010">
    <property type="entry name" value="DNA_brk_join_enz"/>
</dbReference>
<dbReference type="InterPro" id="IPR050090">
    <property type="entry name" value="Tyrosine_recombinase_XerCD"/>
</dbReference>